<dbReference type="AlphaFoldDB" id="A0A255XS71"/>
<gene>
    <name evidence="2" type="ORF">CHR90_07485</name>
</gene>
<evidence type="ECO:0000259" key="1">
    <source>
        <dbReference type="Pfam" id="PF02036"/>
    </source>
</evidence>
<feature type="domain" description="SCP2" evidence="1">
    <location>
        <begin position="45"/>
        <end position="139"/>
    </location>
</feature>
<evidence type="ECO:0000313" key="2">
    <source>
        <dbReference type="EMBL" id="OYQ19275.1"/>
    </source>
</evidence>
<dbReference type="OrthoDB" id="8479080at2"/>
<dbReference type="SUPFAM" id="SSF55718">
    <property type="entry name" value="SCP-like"/>
    <property type="match status" value="1"/>
</dbReference>
<dbReference type="RefSeq" id="WP_094408379.1">
    <property type="nucleotide sequence ID" value="NZ_BMJZ01000004.1"/>
</dbReference>
<sequence length="183" mass="19325">MFAANVSLPNRQAIPLVPPILAAGLRSVPPSLVSATVTRFTRCLLKRHPAVLDRLGEFRRCCFAVVATDIPLCFLIDLRGGGRVALAPADTPADARISGPLAALIGMVQGVWDGDALFFSRDLTVEGDTAAVLALRNAIDATEVDFGAEVAALCGPLNPLAVVALRQAARLTGVPFFRPREGR</sequence>
<dbReference type="InterPro" id="IPR036527">
    <property type="entry name" value="SCP2_sterol-bd_dom_sf"/>
</dbReference>
<protein>
    <recommendedName>
        <fullName evidence="1">SCP2 domain-containing protein</fullName>
    </recommendedName>
</protein>
<comment type="caution">
    <text evidence="2">The sequence shown here is derived from an EMBL/GenBank/DDBJ whole genome shotgun (WGS) entry which is preliminary data.</text>
</comment>
<organism evidence="2 3">
    <name type="scientific">Elstera cyanobacteriorum</name>
    <dbReference type="NCBI Taxonomy" id="2022747"/>
    <lineage>
        <taxon>Bacteria</taxon>
        <taxon>Pseudomonadati</taxon>
        <taxon>Pseudomonadota</taxon>
        <taxon>Alphaproteobacteria</taxon>
        <taxon>Rhodospirillales</taxon>
        <taxon>Rhodospirillaceae</taxon>
        <taxon>Elstera</taxon>
    </lineage>
</organism>
<evidence type="ECO:0000313" key="3">
    <source>
        <dbReference type="Proteomes" id="UP000216361"/>
    </source>
</evidence>
<dbReference type="InterPro" id="IPR003033">
    <property type="entry name" value="SCP2_sterol-bd_dom"/>
</dbReference>
<reference evidence="2 3" key="1">
    <citation type="submission" date="2017-07" db="EMBL/GenBank/DDBJ databases">
        <title>Elstera cyanobacteriorum sp. nov., a novel bacterium isolated from cyanobacterial aggregates in a eutrophic lake.</title>
        <authorList>
            <person name="Cai H."/>
        </authorList>
    </citation>
    <scope>NUCLEOTIDE SEQUENCE [LARGE SCALE GENOMIC DNA]</scope>
    <source>
        <strain evidence="2 3">TH019</strain>
    </source>
</reference>
<name>A0A255XS71_9PROT</name>
<proteinExistence type="predicted"/>
<dbReference type="Gene3D" id="3.30.1050.10">
    <property type="entry name" value="SCP2 sterol-binding domain"/>
    <property type="match status" value="1"/>
</dbReference>
<accession>A0A255XS71</accession>
<dbReference type="Pfam" id="PF02036">
    <property type="entry name" value="SCP2"/>
    <property type="match status" value="1"/>
</dbReference>
<dbReference type="Proteomes" id="UP000216361">
    <property type="component" value="Unassembled WGS sequence"/>
</dbReference>
<dbReference type="EMBL" id="NOXS01000031">
    <property type="protein sequence ID" value="OYQ19275.1"/>
    <property type="molecule type" value="Genomic_DNA"/>
</dbReference>
<keyword evidence="3" id="KW-1185">Reference proteome</keyword>